<evidence type="ECO:0000256" key="1">
    <source>
        <dbReference type="ARBA" id="ARBA00008791"/>
    </source>
</evidence>
<organism evidence="5 6">
    <name type="scientific">Kaistia dalseonensis</name>
    <dbReference type="NCBI Taxonomy" id="410840"/>
    <lineage>
        <taxon>Bacteria</taxon>
        <taxon>Pseudomonadati</taxon>
        <taxon>Pseudomonadota</taxon>
        <taxon>Alphaproteobacteria</taxon>
        <taxon>Hyphomicrobiales</taxon>
        <taxon>Kaistiaceae</taxon>
        <taxon>Kaistia</taxon>
    </lineage>
</organism>
<comment type="similarity">
    <text evidence="1">Belongs to the universal stress protein A family.</text>
</comment>
<protein>
    <submittedName>
        <fullName evidence="5">Nucleotide-binding universal stress UspA family protein</fullName>
    </submittedName>
</protein>
<keyword evidence="2" id="KW-0547">Nucleotide-binding</keyword>
<reference evidence="5 6" key="1">
    <citation type="submission" date="2023-07" db="EMBL/GenBank/DDBJ databases">
        <title>Genomic Encyclopedia of Type Strains, Phase IV (KMG-IV): sequencing the most valuable type-strain genomes for metagenomic binning, comparative biology and taxonomic classification.</title>
        <authorList>
            <person name="Goeker M."/>
        </authorList>
    </citation>
    <scope>NUCLEOTIDE SEQUENCE [LARGE SCALE GENOMIC DNA]</scope>
    <source>
        <strain evidence="5 6">B6-8</strain>
    </source>
</reference>
<dbReference type="SUPFAM" id="SSF52402">
    <property type="entry name" value="Adenine nucleotide alpha hydrolases-like"/>
    <property type="match status" value="2"/>
</dbReference>
<evidence type="ECO:0000313" key="6">
    <source>
        <dbReference type="Proteomes" id="UP001241603"/>
    </source>
</evidence>
<dbReference type="CDD" id="cd00293">
    <property type="entry name" value="USP-like"/>
    <property type="match status" value="2"/>
</dbReference>
<feature type="domain" description="UspA" evidence="4">
    <location>
        <begin position="156"/>
        <end position="289"/>
    </location>
</feature>
<evidence type="ECO:0000313" key="5">
    <source>
        <dbReference type="EMBL" id="MDQ0436414.1"/>
    </source>
</evidence>
<dbReference type="PRINTS" id="PR01438">
    <property type="entry name" value="UNVRSLSTRESS"/>
</dbReference>
<comment type="caution">
    <text evidence="5">The sequence shown here is derived from an EMBL/GenBank/DDBJ whole genome shotgun (WGS) entry which is preliminary data.</text>
</comment>
<sequence>MNDSIVTPKRILIATDLSARCDRALDRAVGLARTWHAELAVLHVIESAEMIRGWYAARHLPEWHKPLDPLRVARQRLHEALGDDASDLDITILVQEGDPTETILQVAQSFRADLIVLGVARDEPLGRVFVGDTVQRLMRRSSLPVLIVKARPRGTYRNIVVGTNLSEASRTALRLAADWFDAPLTLFNAYDVPFAGLSDDARRLREAYRTQADADTAHFVAASALNDRRIGVMTEYGPPSELIPAFAEARNVDLVVIGAQSRGFVLDLLIGGTGEALVTDLTCDTLVVPATTE</sequence>
<feature type="domain" description="UspA" evidence="4">
    <location>
        <begin position="9"/>
        <end position="149"/>
    </location>
</feature>
<dbReference type="Gene3D" id="3.40.50.620">
    <property type="entry name" value="HUPs"/>
    <property type="match status" value="2"/>
</dbReference>
<dbReference type="PANTHER" id="PTHR46268:SF27">
    <property type="entry name" value="UNIVERSAL STRESS PROTEIN RV2623"/>
    <property type="match status" value="1"/>
</dbReference>
<evidence type="ECO:0000259" key="4">
    <source>
        <dbReference type="Pfam" id="PF00582"/>
    </source>
</evidence>
<evidence type="ECO:0000256" key="2">
    <source>
        <dbReference type="ARBA" id="ARBA00022741"/>
    </source>
</evidence>
<dbReference type="InterPro" id="IPR006016">
    <property type="entry name" value="UspA"/>
</dbReference>
<accession>A0ABU0H283</accession>
<dbReference type="RefSeq" id="WP_266347327.1">
    <property type="nucleotide sequence ID" value="NZ_JAPKNG010000001.1"/>
</dbReference>
<evidence type="ECO:0000256" key="3">
    <source>
        <dbReference type="ARBA" id="ARBA00022840"/>
    </source>
</evidence>
<dbReference type="InterPro" id="IPR014729">
    <property type="entry name" value="Rossmann-like_a/b/a_fold"/>
</dbReference>
<dbReference type="InterPro" id="IPR006015">
    <property type="entry name" value="Universal_stress_UspA"/>
</dbReference>
<dbReference type="Pfam" id="PF00582">
    <property type="entry name" value="Usp"/>
    <property type="match status" value="2"/>
</dbReference>
<proteinExistence type="inferred from homology"/>
<keyword evidence="3" id="KW-0067">ATP-binding</keyword>
<dbReference type="Proteomes" id="UP001241603">
    <property type="component" value="Unassembled WGS sequence"/>
</dbReference>
<gene>
    <name evidence="5" type="ORF">QO014_000784</name>
</gene>
<name>A0ABU0H283_9HYPH</name>
<keyword evidence="6" id="KW-1185">Reference proteome</keyword>
<dbReference type="EMBL" id="JAUSVO010000001">
    <property type="protein sequence ID" value="MDQ0436414.1"/>
    <property type="molecule type" value="Genomic_DNA"/>
</dbReference>
<dbReference type="PANTHER" id="PTHR46268">
    <property type="entry name" value="STRESS RESPONSE PROTEIN NHAX"/>
    <property type="match status" value="1"/>
</dbReference>